<organism evidence="4 5">
    <name type="scientific">Anaeroselena agilis</name>
    <dbReference type="NCBI Taxonomy" id="3063788"/>
    <lineage>
        <taxon>Bacteria</taxon>
        <taxon>Bacillati</taxon>
        <taxon>Bacillota</taxon>
        <taxon>Negativicutes</taxon>
        <taxon>Acetonemataceae</taxon>
        <taxon>Anaeroselena</taxon>
    </lineage>
</organism>
<accession>A0ABU3P106</accession>
<keyword evidence="5" id="KW-1185">Reference proteome</keyword>
<dbReference type="Gene3D" id="3.30.450.20">
    <property type="entry name" value="PAS domain"/>
    <property type="match status" value="1"/>
</dbReference>
<dbReference type="Pfam" id="PF13426">
    <property type="entry name" value="PAS_9"/>
    <property type="match status" value="1"/>
</dbReference>
<dbReference type="InterPro" id="IPR003607">
    <property type="entry name" value="HD/PDEase_dom"/>
</dbReference>
<reference evidence="4 5" key="1">
    <citation type="submission" date="2023-07" db="EMBL/GenBank/DDBJ databases">
        <title>The novel representative of Negativicutes class, Anaeroselena agilis gen. nov. sp. nov.</title>
        <authorList>
            <person name="Prokofeva M.I."/>
            <person name="Elcheninov A.G."/>
            <person name="Klyukina A."/>
            <person name="Kublanov I.V."/>
            <person name="Frolov E.N."/>
            <person name="Podosokorskaya O.A."/>
        </authorList>
    </citation>
    <scope>NUCLEOTIDE SEQUENCE [LARGE SCALE GENOMIC DNA]</scope>
    <source>
        <strain evidence="4 5">4137-cl</strain>
    </source>
</reference>
<evidence type="ECO:0000259" key="3">
    <source>
        <dbReference type="PROSITE" id="PS51832"/>
    </source>
</evidence>
<dbReference type="PANTHER" id="PTHR43155">
    <property type="entry name" value="CYCLIC DI-GMP PHOSPHODIESTERASE PA4108-RELATED"/>
    <property type="match status" value="1"/>
</dbReference>
<dbReference type="PROSITE" id="PS51832">
    <property type="entry name" value="HD_GYP"/>
    <property type="match status" value="1"/>
</dbReference>
<dbReference type="NCBIfam" id="TIGR00229">
    <property type="entry name" value="sensory_box"/>
    <property type="match status" value="1"/>
</dbReference>
<evidence type="ECO:0000259" key="2">
    <source>
        <dbReference type="PROSITE" id="PS50112"/>
    </source>
</evidence>
<dbReference type="RefSeq" id="WP_413781205.1">
    <property type="nucleotide sequence ID" value="NZ_JAUOZS010000001.1"/>
</dbReference>
<keyword evidence="1" id="KW-0472">Membrane</keyword>
<name>A0ABU3P106_9FIRM</name>
<protein>
    <submittedName>
        <fullName evidence="4">HD domain-containing phosphohydrolase</fullName>
    </submittedName>
</protein>
<evidence type="ECO:0000313" key="4">
    <source>
        <dbReference type="EMBL" id="MDT8902730.1"/>
    </source>
</evidence>
<gene>
    <name evidence="4" type="ORF">Q4T40_15910</name>
</gene>
<dbReference type="CDD" id="cd00077">
    <property type="entry name" value="HDc"/>
    <property type="match status" value="1"/>
</dbReference>
<evidence type="ECO:0000256" key="1">
    <source>
        <dbReference type="SAM" id="Phobius"/>
    </source>
</evidence>
<feature type="domain" description="PAS" evidence="2">
    <location>
        <begin position="69"/>
        <end position="114"/>
    </location>
</feature>
<feature type="transmembrane region" description="Helical" evidence="1">
    <location>
        <begin position="27"/>
        <end position="49"/>
    </location>
</feature>
<sequence length="405" mass="43973">MYLLAGILALIAVASNAYHELQAHDGSLMVTVINLIAIGGLCMPAWRAVRERRKYRRQREAAVARARESDTSLQTLLEQLPCSVVALDPSFTVRRVNRQVEKMTGFSAAEVLGRKCYAFFGSGRICDNCPVERALATGEVQQNVKQERTAAGQELFIEQTAIPMVGKGGEIRHVLEIVFDATRKVTLERENRDVFVQTVGALASLIDSRDTATGRHSVAVRDIALRIGRQLGLSPEVIEEISIAALLHDIGKIGVAEAILNKPGRLTEEEYAVIRRHPEIGYNTLAVVKPLAKIAGYILSHHERFDGTGYPHGQKGEEIPLVARILCVADVYEAITADRVYRPAISVPEAVRIMHAGRGTMFDPAVLDAFFADLGRSNGEAADAIASLAALPGEKPGSGRGDAAH</sequence>
<dbReference type="SUPFAM" id="SSF109604">
    <property type="entry name" value="HD-domain/PDEase-like"/>
    <property type="match status" value="1"/>
</dbReference>
<evidence type="ECO:0000313" key="5">
    <source>
        <dbReference type="Proteomes" id="UP001254848"/>
    </source>
</evidence>
<dbReference type="PROSITE" id="PS50112">
    <property type="entry name" value="PAS"/>
    <property type="match status" value="1"/>
</dbReference>
<dbReference type="InterPro" id="IPR037522">
    <property type="entry name" value="HD_GYP_dom"/>
</dbReference>
<keyword evidence="1" id="KW-1133">Transmembrane helix</keyword>
<dbReference type="PANTHER" id="PTHR43155:SF2">
    <property type="entry name" value="CYCLIC DI-GMP PHOSPHODIESTERASE PA4108"/>
    <property type="match status" value="1"/>
</dbReference>
<dbReference type="Gene3D" id="1.10.3210.10">
    <property type="entry name" value="Hypothetical protein af1432"/>
    <property type="match status" value="1"/>
</dbReference>
<dbReference type="EMBL" id="JAUOZS010000001">
    <property type="protein sequence ID" value="MDT8902730.1"/>
    <property type="molecule type" value="Genomic_DNA"/>
</dbReference>
<feature type="domain" description="HD-GYP" evidence="3">
    <location>
        <begin position="191"/>
        <end position="386"/>
    </location>
</feature>
<dbReference type="InterPro" id="IPR000014">
    <property type="entry name" value="PAS"/>
</dbReference>
<dbReference type="Pfam" id="PF13487">
    <property type="entry name" value="HD_5"/>
    <property type="match status" value="1"/>
</dbReference>
<dbReference type="SUPFAM" id="SSF55785">
    <property type="entry name" value="PYP-like sensor domain (PAS domain)"/>
    <property type="match status" value="1"/>
</dbReference>
<dbReference type="SMART" id="SM00091">
    <property type="entry name" value="PAS"/>
    <property type="match status" value="1"/>
</dbReference>
<dbReference type="CDD" id="cd00130">
    <property type="entry name" value="PAS"/>
    <property type="match status" value="1"/>
</dbReference>
<dbReference type="Proteomes" id="UP001254848">
    <property type="component" value="Unassembled WGS sequence"/>
</dbReference>
<dbReference type="InterPro" id="IPR035965">
    <property type="entry name" value="PAS-like_dom_sf"/>
</dbReference>
<keyword evidence="1" id="KW-0812">Transmembrane</keyword>
<comment type="caution">
    <text evidence="4">The sequence shown here is derived from an EMBL/GenBank/DDBJ whole genome shotgun (WGS) entry which is preliminary data.</text>
</comment>
<dbReference type="SMART" id="SM00471">
    <property type="entry name" value="HDc"/>
    <property type="match status" value="1"/>
</dbReference>
<proteinExistence type="predicted"/>